<dbReference type="AlphaFoldDB" id="A0A7Y9FQ68"/>
<dbReference type="RefSeq" id="WP_179509835.1">
    <property type="nucleotide sequence ID" value="NZ_JACCBY010000005.1"/>
</dbReference>
<dbReference type="EMBL" id="JACCBY010000005">
    <property type="protein sequence ID" value="NYD91409.1"/>
    <property type="molecule type" value="Genomic_DNA"/>
</dbReference>
<comment type="caution">
    <text evidence="1">The sequence shown here is derived from an EMBL/GenBank/DDBJ whole genome shotgun (WGS) entry which is preliminary data.</text>
</comment>
<accession>A0A7Y9FQ68</accession>
<proteinExistence type="predicted"/>
<organism evidence="1 2">
    <name type="scientific">Sphingomonas melonis</name>
    <dbReference type="NCBI Taxonomy" id="152682"/>
    <lineage>
        <taxon>Bacteria</taxon>
        <taxon>Pseudomonadati</taxon>
        <taxon>Pseudomonadota</taxon>
        <taxon>Alphaproteobacteria</taxon>
        <taxon>Sphingomonadales</taxon>
        <taxon>Sphingomonadaceae</taxon>
        <taxon>Sphingomonas</taxon>
    </lineage>
</organism>
<evidence type="ECO:0000313" key="1">
    <source>
        <dbReference type="EMBL" id="NYD91409.1"/>
    </source>
</evidence>
<sequence>MSRWFILRTSGGQTLPLMRSLRAAGYDVWTPAKVLRRTVRAKTPAGTRTIEADAPILPTFLFAKEEHLVALTGEASDPASQHPAFSVFHRAGKAPIIGGAQITGLQAEEAREQAAIAAIRDAETYQEAQRIRMATAKTEAARRRAARAVELAQLRELRGKPMAFAAGAEVTVTNMPAMDGLTGVVEAVNGPAARVQFGNRSWKIEGWRLLPASQQTKAA</sequence>
<dbReference type="Proteomes" id="UP000517753">
    <property type="component" value="Unassembled WGS sequence"/>
</dbReference>
<reference evidence="1 2" key="1">
    <citation type="submission" date="2020-08" db="EMBL/GenBank/DDBJ databases">
        <title>The Agave Microbiome: Exploring the role of microbial communities in plant adaptations to desert environments.</title>
        <authorList>
            <person name="Partida-Martinez L.P."/>
        </authorList>
    </citation>
    <scope>NUCLEOTIDE SEQUENCE [LARGE SCALE GENOMIC DNA]</scope>
    <source>
        <strain evidence="1 2">AS2.3</strain>
    </source>
</reference>
<keyword evidence="2" id="KW-1185">Reference proteome</keyword>
<name>A0A7Y9FQ68_9SPHN</name>
<protein>
    <submittedName>
        <fullName evidence="1">Uncharacterized protein</fullName>
    </submittedName>
</protein>
<gene>
    <name evidence="1" type="ORF">HD841_003217</name>
</gene>
<evidence type="ECO:0000313" key="2">
    <source>
        <dbReference type="Proteomes" id="UP000517753"/>
    </source>
</evidence>